<feature type="compositionally biased region" description="Basic residues" evidence="1">
    <location>
        <begin position="392"/>
        <end position="408"/>
    </location>
</feature>
<feature type="non-terminal residue" evidence="2">
    <location>
        <position position="1"/>
    </location>
</feature>
<dbReference type="EMBL" id="CADCTX010000471">
    <property type="protein sequence ID" value="CAA9321743.1"/>
    <property type="molecule type" value="Genomic_DNA"/>
</dbReference>
<feature type="compositionally biased region" description="Low complexity" evidence="1">
    <location>
        <begin position="20"/>
        <end position="48"/>
    </location>
</feature>
<feature type="region of interest" description="Disordered" evidence="1">
    <location>
        <begin position="205"/>
        <end position="510"/>
    </location>
</feature>
<feature type="compositionally biased region" description="Gly residues" evidence="1">
    <location>
        <begin position="232"/>
        <end position="241"/>
    </location>
</feature>
<feature type="compositionally biased region" description="Basic residues" evidence="1">
    <location>
        <begin position="496"/>
        <end position="510"/>
    </location>
</feature>
<feature type="compositionally biased region" description="Basic residues" evidence="1">
    <location>
        <begin position="467"/>
        <end position="486"/>
    </location>
</feature>
<feature type="compositionally biased region" description="Basic and acidic residues" evidence="1">
    <location>
        <begin position="205"/>
        <end position="223"/>
    </location>
</feature>
<feature type="compositionally biased region" description="Basic and acidic residues" evidence="1">
    <location>
        <begin position="371"/>
        <end position="391"/>
    </location>
</feature>
<feature type="compositionally biased region" description="Basic residues" evidence="1">
    <location>
        <begin position="66"/>
        <end position="76"/>
    </location>
</feature>
<feature type="region of interest" description="Disordered" evidence="1">
    <location>
        <begin position="1"/>
        <end position="76"/>
    </location>
</feature>
<proteinExistence type="predicted"/>
<accession>A0A6J4L376</accession>
<sequence>ERVGGAGDACGRAVRGGQGAPRARPGGHAPRAGAAPPPAQHLHLPAHPVGGLLDAARGDRDPQPLRARRPRVGHGRALRGRGAALLPAVVGRAPALVRARARGRPGARLHVDRRRDLDRRHLRLGGAPELALLLRALPRERPEPAQLPPRGLVRPRHPAELPAHALLGGVRGPPAAPLADGARETVPALHVGDLPAPHRLEREAAARADDGRDGARPVVDRRAARQVAAARGGEGAGGGGQRRQEQLPGEHEPRAAHAAQRDHRLQRDAHRGSRGHGRRRRARPRPRAHPRLRQAPPRPRQRRARPLQDRGRADGAAHRRLLGRRPPARGGGHGGAARPARRQPPRARRRRLARHGGRRRDADAADAAEPALERHQVLRARDDHARGEPRAGRGRPRRARARHRHRHDARAGREAVPPLHAGGRVVHAPPRRERARAHDHAAVRPDARRLHHRGERGGRRELLRAPPPHRARGAPRVGHRRRRARGRQGAAERRVRGPRTHRQRATRGGM</sequence>
<reference evidence="2" key="1">
    <citation type="submission" date="2020-02" db="EMBL/GenBank/DDBJ databases">
        <authorList>
            <person name="Meier V. D."/>
        </authorList>
    </citation>
    <scope>NUCLEOTIDE SEQUENCE</scope>
    <source>
        <strain evidence="2">AVDCRST_MAG40</strain>
    </source>
</reference>
<gene>
    <name evidence="2" type="ORF">AVDCRST_MAG40-1498</name>
</gene>
<feature type="compositionally biased region" description="Gly residues" evidence="1">
    <location>
        <begin position="1"/>
        <end position="19"/>
    </location>
</feature>
<feature type="compositionally biased region" description="Basic and acidic residues" evidence="1">
    <location>
        <begin position="430"/>
        <end position="448"/>
    </location>
</feature>
<evidence type="ECO:0000313" key="2">
    <source>
        <dbReference type="EMBL" id="CAA9321743.1"/>
    </source>
</evidence>
<feature type="compositionally biased region" description="Basic and acidic residues" evidence="1">
    <location>
        <begin position="306"/>
        <end position="317"/>
    </location>
</feature>
<feature type="compositionally biased region" description="Basic residues" evidence="1">
    <location>
        <begin position="339"/>
        <end position="358"/>
    </location>
</feature>
<evidence type="ECO:0000256" key="1">
    <source>
        <dbReference type="SAM" id="MobiDB-lite"/>
    </source>
</evidence>
<protein>
    <submittedName>
        <fullName evidence="2">Uncharacterized protein</fullName>
    </submittedName>
</protein>
<feature type="non-terminal residue" evidence="2">
    <location>
        <position position="510"/>
    </location>
</feature>
<feature type="compositionally biased region" description="Basic residues" evidence="1">
    <location>
        <begin position="272"/>
        <end position="292"/>
    </location>
</feature>
<feature type="compositionally biased region" description="Basic residues" evidence="1">
    <location>
        <begin position="318"/>
        <end position="327"/>
    </location>
</feature>
<name>A0A6J4L376_9BACT</name>
<feature type="compositionally biased region" description="Basic and acidic residues" evidence="1">
    <location>
        <begin position="242"/>
        <end position="271"/>
    </location>
</feature>
<organism evidence="2">
    <name type="scientific">uncultured Gemmatimonadaceae bacterium</name>
    <dbReference type="NCBI Taxonomy" id="246130"/>
    <lineage>
        <taxon>Bacteria</taxon>
        <taxon>Pseudomonadati</taxon>
        <taxon>Gemmatimonadota</taxon>
        <taxon>Gemmatimonadia</taxon>
        <taxon>Gemmatimonadales</taxon>
        <taxon>Gemmatimonadaceae</taxon>
        <taxon>environmental samples</taxon>
    </lineage>
</organism>
<dbReference type="AlphaFoldDB" id="A0A6J4L376"/>